<dbReference type="RefSeq" id="XP_009550048.1">
    <property type="nucleotide sequence ID" value="XM_009551753.1"/>
</dbReference>
<feature type="compositionally biased region" description="Basic and acidic residues" evidence="1">
    <location>
        <begin position="126"/>
        <end position="138"/>
    </location>
</feature>
<sequence length="138" mass="14436">MSPTGISGTQSPAMQDCEPMGASSIRGGNAGGVPDSQQRAQYFEDTEAAPHPTMAAPTASAAVRNLPRDVLPAQSRPTALMETAPTSSDAVRNIDPEAVKSAQRSSKQKAGNPFENAPTTSPAMKDMSKDDMDSIMRT</sequence>
<gene>
    <name evidence="2" type="ORF">HETIRDRAFT_454102</name>
</gene>
<dbReference type="EMBL" id="KI925462">
    <property type="protein sequence ID" value="ETW78044.1"/>
    <property type="molecule type" value="Genomic_DNA"/>
</dbReference>
<protein>
    <submittedName>
        <fullName evidence="2">Uncharacterized protein</fullName>
    </submittedName>
</protein>
<organism evidence="2 3">
    <name type="scientific">Heterobasidion irregulare (strain TC 32-1)</name>
    <dbReference type="NCBI Taxonomy" id="747525"/>
    <lineage>
        <taxon>Eukaryota</taxon>
        <taxon>Fungi</taxon>
        <taxon>Dikarya</taxon>
        <taxon>Basidiomycota</taxon>
        <taxon>Agaricomycotina</taxon>
        <taxon>Agaricomycetes</taxon>
        <taxon>Russulales</taxon>
        <taxon>Bondarzewiaceae</taxon>
        <taxon>Heterobasidion</taxon>
        <taxon>Heterobasidion annosum species complex</taxon>
    </lineage>
</organism>
<dbReference type="InParanoid" id="W4JX60"/>
<name>W4JX60_HETIT</name>
<dbReference type="HOGENOM" id="CLU_1855528_0_0_1"/>
<dbReference type="GeneID" id="20676466"/>
<dbReference type="AlphaFoldDB" id="W4JX60"/>
<dbReference type="KEGG" id="hir:HETIRDRAFT_454102"/>
<proteinExistence type="predicted"/>
<feature type="compositionally biased region" description="Low complexity" evidence="1">
    <location>
        <begin position="49"/>
        <end position="62"/>
    </location>
</feature>
<evidence type="ECO:0000313" key="2">
    <source>
        <dbReference type="EMBL" id="ETW78044.1"/>
    </source>
</evidence>
<dbReference type="OrthoDB" id="3143642at2759"/>
<keyword evidence="3" id="KW-1185">Reference proteome</keyword>
<feature type="region of interest" description="Disordered" evidence="1">
    <location>
        <begin position="1"/>
        <end position="138"/>
    </location>
</feature>
<evidence type="ECO:0000313" key="3">
    <source>
        <dbReference type="Proteomes" id="UP000030671"/>
    </source>
</evidence>
<feature type="compositionally biased region" description="Polar residues" evidence="1">
    <location>
        <begin position="1"/>
        <end position="13"/>
    </location>
</feature>
<reference evidence="2 3" key="1">
    <citation type="journal article" date="2012" name="New Phytol.">
        <title>Insight into trade-off between wood decay and parasitism from the genome of a fungal forest pathogen.</title>
        <authorList>
            <person name="Olson A."/>
            <person name="Aerts A."/>
            <person name="Asiegbu F."/>
            <person name="Belbahri L."/>
            <person name="Bouzid O."/>
            <person name="Broberg A."/>
            <person name="Canback B."/>
            <person name="Coutinho P.M."/>
            <person name="Cullen D."/>
            <person name="Dalman K."/>
            <person name="Deflorio G."/>
            <person name="van Diepen L.T."/>
            <person name="Dunand C."/>
            <person name="Duplessis S."/>
            <person name="Durling M."/>
            <person name="Gonthier P."/>
            <person name="Grimwood J."/>
            <person name="Fossdal C.G."/>
            <person name="Hansson D."/>
            <person name="Henrissat B."/>
            <person name="Hietala A."/>
            <person name="Himmelstrand K."/>
            <person name="Hoffmeister D."/>
            <person name="Hogberg N."/>
            <person name="James T.Y."/>
            <person name="Karlsson M."/>
            <person name="Kohler A."/>
            <person name="Kues U."/>
            <person name="Lee Y.H."/>
            <person name="Lin Y.C."/>
            <person name="Lind M."/>
            <person name="Lindquist E."/>
            <person name="Lombard V."/>
            <person name="Lucas S."/>
            <person name="Lunden K."/>
            <person name="Morin E."/>
            <person name="Murat C."/>
            <person name="Park J."/>
            <person name="Raffaello T."/>
            <person name="Rouze P."/>
            <person name="Salamov A."/>
            <person name="Schmutz J."/>
            <person name="Solheim H."/>
            <person name="Stahlberg J."/>
            <person name="Velez H."/>
            <person name="de Vries R.P."/>
            <person name="Wiebenga A."/>
            <person name="Woodward S."/>
            <person name="Yakovlev I."/>
            <person name="Garbelotto M."/>
            <person name="Martin F."/>
            <person name="Grigoriev I.V."/>
            <person name="Stenlid J."/>
        </authorList>
    </citation>
    <scope>NUCLEOTIDE SEQUENCE [LARGE SCALE GENOMIC DNA]</scope>
    <source>
        <strain evidence="2 3">TC 32-1</strain>
    </source>
</reference>
<accession>W4JX60</accession>
<evidence type="ECO:0000256" key="1">
    <source>
        <dbReference type="SAM" id="MobiDB-lite"/>
    </source>
</evidence>
<dbReference type="Proteomes" id="UP000030671">
    <property type="component" value="Unassembled WGS sequence"/>
</dbReference>